<proteinExistence type="predicted"/>
<evidence type="ECO:0000256" key="1">
    <source>
        <dbReference type="ARBA" id="ARBA00011961"/>
    </source>
</evidence>
<evidence type="ECO:0000313" key="4">
    <source>
        <dbReference type="Proteomes" id="UP000799770"/>
    </source>
</evidence>
<dbReference type="PANTHER" id="PTHR12149:SF8">
    <property type="entry name" value="PROTEIN-RIBULOSAMINE 3-KINASE"/>
    <property type="match status" value="1"/>
</dbReference>
<keyword evidence="3" id="KW-0418">Kinase</keyword>
<evidence type="ECO:0000256" key="2">
    <source>
        <dbReference type="ARBA" id="ARBA00048655"/>
    </source>
</evidence>
<name>A0A6A5ZGM9_9PLEO</name>
<dbReference type="OrthoDB" id="5772781at2759"/>
<dbReference type="SUPFAM" id="SSF56112">
    <property type="entry name" value="Protein kinase-like (PK-like)"/>
    <property type="match status" value="1"/>
</dbReference>
<evidence type="ECO:0000313" key="3">
    <source>
        <dbReference type="EMBL" id="KAF2118073.1"/>
    </source>
</evidence>
<dbReference type="GO" id="GO:0016301">
    <property type="term" value="F:kinase activity"/>
    <property type="evidence" value="ECO:0007669"/>
    <property type="project" value="UniProtKB-KW"/>
</dbReference>
<comment type="catalytic activity">
    <reaction evidence="2">
        <text>N(6)-D-ribulosyl-L-lysyl-[protein] + ATP = N(6)-(3-O-phospho-D-ribulosyl)-L-lysyl-[protein] + ADP + H(+)</text>
        <dbReference type="Rhea" id="RHEA:48432"/>
        <dbReference type="Rhea" id="RHEA-COMP:12103"/>
        <dbReference type="Rhea" id="RHEA-COMP:12104"/>
        <dbReference type="ChEBI" id="CHEBI:15378"/>
        <dbReference type="ChEBI" id="CHEBI:30616"/>
        <dbReference type="ChEBI" id="CHEBI:90418"/>
        <dbReference type="ChEBI" id="CHEBI:90420"/>
        <dbReference type="ChEBI" id="CHEBI:456216"/>
        <dbReference type="EC" id="2.7.1.172"/>
    </reaction>
    <physiologicalReaction direction="left-to-right" evidence="2">
        <dbReference type="Rhea" id="RHEA:48433"/>
    </physiologicalReaction>
</comment>
<dbReference type="EC" id="2.7.1.172" evidence="1"/>
<dbReference type="AlphaFoldDB" id="A0A6A5ZGM9"/>
<keyword evidence="4" id="KW-1185">Reference proteome</keyword>
<accession>A0A6A5ZGM9</accession>
<sequence length="288" mass="32301">MILQLLLDPSNELLLVSTERSKKIPPDTIVRSYNRYGTSEWTVVARIETRVASDVPKFFFLKYKVAPSLVPKPYAWGQLTVSSPDTYYLLCDFVETTGLNPDPDQLCAKLVALHKSSKSPTNMFGFHVNPLRGNLPLHATWSATWLDFFIQLFRGTLSLDQKINGERKGLGHLVERVIAHVVPQVLGPLEADGRTDGQTDGNIGTDPATGQIYIFDASSYYKHNEMEIAIWRPLPDSVVGSGVYVKTYLAQMGISEPRDQFEDRHRLYSACTALHAAACHNRFSAREE</sequence>
<reference evidence="3" key="1">
    <citation type="journal article" date="2020" name="Stud. Mycol.">
        <title>101 Dothideomycetes genomes: a test case for predicting lifestyles and emergence of pathogens.</title>
        <authorList>
            <person name="Haridas S."/>
            <person name="Albert R."/>
            <person name="Binder M."/>
            <person name="Bloem J."/>
            <person name="Labutti K."/>
            <person name="Salamov A."/>
            <person name="Andreopoulos B."/>
            <person name="Baker S."/>
            <person name="Barry K."/>
            <person name="Bills G."/>
            <person name="Bluhm B."/>
            <person name="Cannon C."/>
            <person name="Castanera R."/>
            <person name="Culley D."/>
            <person name="Daum C."/>
            <person name="Ezra D."/>
            <person name="Gonzalez J."/>
            <person name="Henrissat B."/>
            <person name="Kuo A."/>
            <person name="Liang C."/>
            <person name="Lipzen A."/>
            <person name="Lutzoni F."/>
            <person name="Magnuson J."/>
            <person name="Mondo S."/>
            <person name="Nolan M."/>
            <person name="Ohm R."/>
            <person name="Pangilinan J."/>
            <person name="Park H.-J."/>
            <person name="Ramirez L."/>
            <person name="Alfaro M."/>
            <person name="Sun H."/>
            <person name="Tritt A."/>
            <person name="Yoshinaga Y."/>
            <person name="Zwiers L.-H."/>
            <person name="Turgeon B."/>
            <person name="Goodwin S."/>
            <person name="Spatafora J."/>
            <person name="Crous P."/>
            <person name="Grigoriev I."/>
        </authorList>
    </citation>
    <scope>NUCLEOTIDE SEQUENCE</scope>
    <source>
        <strain evidence="3">CBS 627.86</strain>
    </source>
</reference>
<dbReference type="PANTHER" id="PTHR12149">
    <property type="entry name" value="FRUCTOSAMINE 3 KINASE-RELATED PROTEIN"/>
    <property type="match status" value="1"/>
</dbReference>
<dbReference type="Proteomes" id="UP000799770">
    <property type="component" value="Unassembled WGS sequence"/>
</dbReference>
<dbReference type="InterPro" id="IPR011009">
    <property type="entry name" value="Kinase-like_dom_sf"/>
</dbReference>
<protein>
    <recommendedName>
        <fullName evidence="1">protein-ribulosamine 3-kinase</fullName>
        <ecNumber evidence="1">2.7.1.172</ecNumber>
    </recommendedName>
</protein>
<dbReference type="Pfam" id="PF03881">
    <property type="entry name" value="Fructosamin_kin"/>
    <property type="match status" value="1"/>
</dbReference>
<organism evidence="3 4">
    <name type="scientific">Lophiotrema nucula</name>
    <dbReference type="NCBI Taxonomy" id="690887"/>
    <lineage>
        <taxon>Eukaryota</taxon>
        <taxon>Fungi</taxon>
        <taxon>Dikarya</taxon>
        <taxon>Ascomycota</taxon>
        <taxon>Pezizomycotina</taxon>
        <taxon>Dothideomycetes</taxon>
        <taxon>Pleosporomycetidae</taxon>
        <taxon>Pleosporales</taxon>
        <taxon>Lophiotremataceae</taxon>
        <taxon>Lophiotrema</taxon>
    </lineage>
</organism>
<dbReference type="Gene3D" id="3.90.1200.10">
    <property type="match status" value="1"/>
</dbReference>
<dbReference type="GO" id="GO:0102193">
    <property type="term" value="F:protein-ribulosamine 3-kinase activity"/>
    <property type="evidence" value="ECO:0007669"/>
    <property type="project" value="UniProtKB-EC"/>
</dbReference>
<gene>
    <name evidence="3" type="ORF">BDV96DRAFT_611591</name>
</gene>
<dbReference type="InterPro" id="IPR016477">
    <property type="entry name" value="Fructo-/Ketosamine-3-kinase"/>
</dbReference>
<keyword evidence="3" id="KW-0808">Transferase</keyword>
<dbReference type="EMBL" id="ML977318">
    <property type="protein sequence ID" value="KAF2118073.1"/>
    <property type="molecule type" value="Genomic_DNA"/>
</dbReference>